<accession>A0A8H4UCF3</accession>
<dbReference type="Proteomes" id="UP000622797">
    <property type="component" value="Unassembled WGS sequence"/>
</dbReference>
<reference evidence="2" key="1">
    <citation type="journal article" date="2020" name="BMC Genomics">
        <title>Correction to: Identification and distribution of gene clusters required for synthesis of sphingolipid metabolism inhibitors in diverse species of the filamentous fungus Fusarium.</title>
        <authorList>
            <person name="Kim H.S."/>
            <person name="Lohmar J.M."/>
            <person name="Busman M."/>
            <person name="Brown D.W."/>
            <person name="Naumann T.A."/>
            <person name="Divon H.H."/>
            <person name="Lysoe E."/>
            <person name="Uhlig S."/>
            <person name="Proctor R.H."/>
        </authorList>
    </citation>
    <scope>NUCLEOTIDE SEQUENCE</scope>
    <source>
        <strain evidence="2">NRRL 20472</strain>
    </source>
</reference>
<sequence>MAPIRVGISGLAATNPTGGRPGIWGVMAHLASLRASPHYEIVVVYNSSIESSQQSIEFHQLGGIKAYGNPKDMASDPDVDLVVCSVNVDKHHMLTTPALIAQKKAFVEWPLVLDTFTHVSGGFYTSTIQSTLKTHYSDITIKDFSTGDIVQEGYKKTSPDHIFIQGSLKSGAVASLAFRRSRGTTDQNCLRWLISGSEGEISVTIPEGQIQAGPAGRKLQLRKGNGAIEDIDFETDEPEHVKSIAFPATNVARIYENFATGHKTGYSDFKAALDSQKLLVQIAKAAGYL</sequence>
<dbReference type="EMBL" id="JABEXW010000020">
    <property type="protein sequence ID" value="KAF4973433.1"/>
    <property type="molecule type" value="Genomic_DNA"/>
</dbReference>
<dbReference type="InterPro" id="IPR036291">
    <property type="entry name" value="NAD(P)-bd_dom_sf"/>
</dbReference>
<dbReference type="Gene3D" id="3.40.50.720">
    <property type="entry name" value="NAD(P)-binding Rossmann-like Domain"/>
    <property type="match status" value="1"/>
</dbReference>
<evidence type="ECO:0000259" key="1">
    <source>
        <dbReference type="Pfam" id="PF22685"/>
    </source>
</evidence>
<dbReference type="SUPFAM" id="SSF55347">
    <property type="entry name" value="Glyceraldehyde-3-phosphate dehydrogenase-like, C-terminal domain"/>
    <property type="match status" value="1"/>
</dbReference>
<proteinExistence type="predicted"/>
<dbReference type="InterPro" id="IPR051317">
    <property type="entry name" value="Gfo/Idh/MocA_oxidoreduct"/>
</dbReference>
<dbReference type="PANTHER" id="PTHR43708">
    <property type="entry name" value="CONSERVED EXPRESSED OXIDOREDUCTASE (EUROFUNG)"/>
    <property type="match status" value="1"/>
</dbReference>
<dbReference type="Gene3D" id="3.30.360.10">
    <property type="entry name" value="Dihydrodipicolinate Reductase, domain 2"/>
    <property type="match status" value="1"/>
</dbReference>
<organism evidence="2 3">
    <name type="scientific">Fusarium sarcochroum</name>
    <dbReference type="NCBI Taxonomy" id="1208366"/>
    <lineage>
        <taxon>Eukaryota</taxon>
        <taxon>Fungi</taxon>
        <taxon>Dikarya</taxon>
        <taxon>Ascomycota</taxon>
        <taxon>Pezizomycotina</taxon>
        <taxon>Sordariomycetes</taxon>
        <taxon>Hypocreomycetidae</taxon>
        <taxon>Hypocreales</taxon>
        <taxon>Nectriaceae</taxon>
        <taxon>Fusarium</taxon>
        <taxon>Fusarium lateritium species complex</taxon>
    </lineage>
</organism>
<dbReference type="InterPro" id="IPR055080">
    <property type="entry name" value="Gal80p-like_C"/>
</dbReference>
<dbReference type="Pfam" id="PF22685">
    <property type="entry name" value="Gal80p_C-like"/>
    <property type="match status" value="1"/>
</dbReference>
<dbReference type="GO" id="GO:0000166">
    <property type="term" value="F:nucleotide binding"/>
    <property type="evidence" value="ECO:0007669"/>
    <property type="project" value="InterPro"/>
</dbReference>
<feature type="domain" description="Gal80p-like C-terminal" evidence="1">
    <location>
        <begin position="113"/>
        <end position="203"/>
    </location>
</feature>
<evidence type="ECO:0000313" key="3">
    <source>
        <dbReference type="Proteomes" id="UP000622797"/>
    </source>
</evidence>
<comment type="caution">
    <text evidence="2">The sequence shown here is derived from an EMBL/GenBank/DDBJ whole genome shotgun (WGS) entry which is preliminary data.</text>
</comment>
<dbReference type="SUPFAM" id="SSF51735">
    <property type="entry name" value="NAD(P)-binding Rossmann-fold domains"/>
    <property type="match status" value="1"/>
</dbReference>
<dbReference type="OrthoDB" id="64915at2759"/>
<reference evidence="2" key="2">
    <citation type="submission" date="2020-05" db="EMBL/GenBank/DDBJ databases">
        <authorList>
            <person name="Kim H.-S."/>
            <person name="Proctor R.H."/>
            <person name="Brown D.W."/>
        </authorList>
    </citation>
    <scope>NUCLEOTIDE SEQUENCE</scope>
    <source>
        <strain evidence="2">NRRL 20472</strain>
    </source>
</reference>
<keyword evidence="3" id="KW-1185">Reference proteome</keyword>
<gene>
    <name evidence="2" type="ORF">FSARC_258</name>
</gene>
<dbReference type="PANTHER" id="PTHR43708:SF1">
    <property type="entry name" value="GALACTOSE_LACTOSE METABOLISM REGULATORY PROTEIN GAL80"/>
    <property type="match status" value="1"/>
</dbReference>
<name>A0A8H4UCF3_9HYPO</name>
<dbReference type="AlphaFoldDB" id="A0A8H4UCF3"/>
<evidence type="ECO:0000313" key="2">
    <source>
        <dbReference type="EMBL" id="KAF4973433.1"/>
    </source>
</evidence>
<protein>
    <recommendedName>
        <fullName evidence="1">Gal80p-like C-terminal domain-containing protein</fullName>
    </recommendedName>
</protein>